<dbReference type="Proteomes" id="UP000184112">
    <property type="component" value="Unassembled WGS sequence"/>
</dbReference>
<sequence>MSVTEFNQLIAQKINEQIPVQTVWATVKDVDWENKTMTATGLIDDLDYFDVLLGIGDHYCKPIVGTNCLIGSVDNSANTFLISASEVEETIFTSGDSELTIKEDGFIIKQSNESLKKVFNDMIDEINKIIVINGTSINVAAMTAIKQRLNTVLIE</sequence>
<dbReference type="RefSeq" id="WP_073411505.1">
    <property type="nucleotide sequence ID" value="NZ_FQWH01000018.1"/>
</dbReference>
<dbReference type="EMBL" id="FQWH01000018">
    <property type="protein sequence ID" value="SHH75220.1"/>
    <property type="molecule type" value="Genomic_DNA"/>
</dbReference>
<proteinExistence type="predicted"/>
<gene>
    <name evidence="1" type="ORF">SAMN05444388_1188</name>
</gene>
<name>A0A1M5VJ48_FLAJO</name>
<accession>A0A1M5VJ48</accession>
<organism evidence="1 2">
    <name type="scientific">Flavobacterium johnsoniae</name>
    <name type="common">Cytophaga johnsonae</name>
    <dbReference type="NCBI Taxonomy" id="986"/>
    <lineage>
        <taxon>Bacteria</taxon>
        <taxon>Pseudomonadati</taxon>
        <taxon>Bacteroidota</taxon>
        <taxon>Flavobacteriia</taxon>
        <taxon>Flavobacteriales</taxon>
        <taxon>Flavobacteriaceae</taxon>
        <taxon>Flavobacterium</taxon>
    </lineage>
</organism>
<reference evidence="1 2" key="1">
    <citation type="submission" date="2016-11" db="EMBL/GenBank/DDBJ databases">
        <authorList>
            <person name="Jaros S."/>
            <person name="Januszkiewicz K."/>
            <person name="Wedrychowicz H."/>
        </authorList>
    </citation>
    <scope>NUCLEOTIDE SEQUENCE [LARGE SCALE GENOMIC DNA]</scope>
    <source>
        <strain evidence="1 2">DSM 6792</strain>
    </source>
</reference>
<dbReference type="AlphaFoldDB" id="A0A1M5VJ48"/>
<evidence type="ECO:0000313" key="2">
    <source>
        <dbReference type="Proteomes" id="UP000184112"/>
    </source>
</evidence>
<protein>
    <submittedName>
        <fullName evidence="1">Uncharacterized protein</fullName>
    </submittedName>
</protein>
<evidence type="ECO:0000313" key="1">
    <source>
        <dbReference type="EMBL" id="SHH75220.1"/>
    </source>
</evidence>